<dbReference type="RefSeq" id="WP_405311938.1">
    <property type="nucleotide sequence ID" value="NZ_CP088155.1"/>
</dbReference>
<evidence type="ECO:0000313" key="2">
    <source>
        <dbReference type="EMBL" id="WYM97471.1"/>
    </source>
</evidence>
<feature type="transmembrane region" description="Helical" evidence="1">
    <location>
        <begin position="6"/>
        <end position="25"/>
    </location>
</feature>
<evidence type="ECO:0000313" key="3">
    <source>
        <dbReference type="Proteomes" id="UP001622612"/>
    </source>
</evidence>
<organism evidence="2 3">
    <name type="scientific">Metamycoplasma faucium</name>
    <dbReference type="NCBI Taxonomy" id="56142"/>
    <lineage>
        <taxon>Bacteria</taxon>
        <taxon>Bacillati</taxon>
        <taxon>Mycoplasmatota</taxon>
        <taxon>Mycoplasmoidales</taxon>
        <taxon>Metamycoplasmataceae</taxon>
        <taxon>Metamycoplasma</taxon>
    </lineage>
</organism>
<reference evidence="2" key="1">
    <citation type="submission" date="2021-11" db="EMBL/GenBank/DDBJ databases">
        <title>The first genome sequence of unculturable Mycoplasma faucium obtained by de novo assembly of metagenomic reads.</title>
        <authorList>
            <person name="Sabat A.J."/>
            <person name="Bathoorn E."/>
            <person name="Akkerboom V."/>
            <person name="Friedrich A.W."/>
        </authorList>
    </citation>
    <scope>NUCLEOTIDE SEQUENCE [LARGE SCALE GENOMIC DNA]</scope>
    <source>
        <strain evidence="2">UMCG-MFM1</strain>
    </source>
</reference>
<keyword evidence="1" id="KW-1133">Transmembrane helix</keyword>
<feature type="transmembrane region" description="Helical" evidence="1">
    <location>
        <begin position="97"/>
        <end position="117"/>
    </location>
</feature>
<evidence type="ECO:0008006" key="4">
    <source>
        <dbReference type="Google" id="ProtNLM"/>
    </source>
</evidence>
<sequence length="243" mass="29470">MIKSTMLYIIFCLIIAFTIGWVFIFKKFIYDKFIFLILNATKYLNENNLTINKGFLKKTFFKNAGLYTLLLAPIYIFCYSFVLYIFFNKKLTYINEIFKYISFFVCLIIPLFLPIMIPEKFIGVKLHILMWKHASRSNDKTTFFNDEIDINLENNKIFLENLNKNINIELKSKNPKIDKKYTYDQIRKYCFKKEKFQPYKLNLFLFKNPKDIYLNNKELTFNQLTMLRLFLFEEFNNSKPFFN</sequence>
<name>A0ABZ2TSE1_9BACT</name>
<evidence type="ECO:0000256" key="1">
    <source>
        <dbReference type="SAM" id="Phobius"/>
    </source>
</evidence>
<protein>
    <recommendedName>
        <fullName evidence="4">Transmembrane protein</fullName>
    </recommendedName>
</protein>
<proteinExistence type="predicted"/>
<feature type="transmembrane region" description="Helical" evidence="1">
    <location>
        <begin position="64"/>
        <end position="85"/>
    </location>
</feature>
<keyword evidence="1" id="KW-0812">Transmembrane</keyword>
<keyword evidence="3" id="KW-1185">Reference proteome</keyword>
<gene>
    <name evidence="2" type="ORF">LQ356_01040</name>
</gene>
<keyword evidence="1" id="KW-0472">Membrane</keyword>
<dbReference type="Proteomes" id="UP001622612">
    <property type="component" value="Chromosome"/>
</dbReference>
<accession>A0ABZ2TSE1</accession>
<dbReference type="EMBL" id="CP088155">
    <property type="protein sequence ID" value="WYM97471.1"/>
    <property type="molecule type" value="Genomic_DNA"/>
</dbReference>